<dbReference type="GO" id="GO:0051301">
    <property type="term" value="P:cell division"/>
    <property type="evidence" value="ECO:0007669"/>
    <property type="project" value="UniProtKB-KW"/>
</dbReference>
<keyword evidence="1" id="KW-0132">Cell division</keyword>
<dbReference type="AlphaFoldDB" id="L9X170"/>
<keyword evidence="2" id="KW-1185">Reference proteome</keyword>
<gene>
    <name evidence="1" type="ORF">C491_17192</name>
</gene>
<reference evidence="1 2" key="1">
    <citation type="journal article" date="2014" name="PLoS Genet.">
        <title>Phylogenetically driven sequencing of extremely halophilic archaea reveals strategies for static and dynamic osmo-response.</title>
        <authorList>
            <person name="Becker E.A."/>
            <person name="Seitzer P.M."/>
            <person name="Tritt A."/>
            <person name="Larsen D."/>
            <person name="Krusor M."/>
            <person name="Yao A.I."/>
            <person name="Wu D."/>
            <person name="Madern D."/>
            <person name="Eisen J.A."/>
            <person name="Darling A.E."/>
            <person name="Facciotti M.T."/>
        </authorList>
    </citation>
    <scope>NUCLEOTIDE SEQUENCE [LARGE SCALE GENOMIC DNA]</scope>
    <source>
        <strain evidence="1 2">DSM 10524</strain>
    </source>
</reference>
<organism evidence="1 2">
    <name type="scientific">Natronococcus amylolyticus DSM 10524</name>
    <dbReference type="NCBI Taxonomy" id="1227497"/>
    <lineage>
        <taxon>Archaea</taxon>
        <taxon>Methanobacteriati</taxon>
        <taxon>Methanobacteriota</taxon>
        <taxon>Stenosarchaea group</taxon>
        <taxon>Halobacteria</taxon>
        <taxon>Halobacteriales</taxon>
        <taxon>Natrialbaceae</taxon>
        <taxon>Natronococcus</taxon>
    </lineage>
</organism>
<dbReference type="EMBL" id="AOIB01000031">
    <property type="protein sequence ID" value="ELY55470.1"/>
    <property type="molecule type" value="Genomic_DNA"/>
</dbReference>
<name>L9X170_9EURY</name>
<proteinExistence type="predicted"/>
<evidence type="ECO:0000313" key="1">
    <source>
        <dbReference type="EMBL" id="ELY55470.1"/>
    </source>
</evidence>
<dbReference type="eggNOG" id="arCOG00467">
    <property type="taxonomic scope" value="Archaea"/>
</dbReference>
<sequence>MNKYDDLFDETAPDESLFTDKGALDPLTDAREIVARDDQERELQVVEDDVRWGLSV</sequence>
<dbReference type="Proteomes" id="UP000011688">
    <property type="component" value="Unassembled WGS sequence"/>
</dbReference>
<dbReference type="OrthoDB" id="192937at2157"/>
<evidence type="ECO:0000313" key="2">
    <source>
        <dbReference type="Proteomes" id="UP000011688"/>
    </source>
</evidence>
<dbReference type="RefSeq" id="WP_005558385.1">
    <property type="nucleotide sequence ID" value="NZ_AOIB01000031.1"/>
</dbReference>
<dbReference type="STRING" id="1227497.C491_17192"/>
<comment type="caution">
    <text evidence="1">The sequence shown here is derived from an EMBL/GenBank/DDBJ whole genome shotgun (WGS) entry which is preliminary data.</text>
</comment>
<accession>L9X170</accession>
<keyword evidence="1" id="KW-0131">Cell cycle</keyword>
<protein>
    <submittedName>
        <fullName evidence="1">Cell division control protein 6</fullName>
    </submittedName>
</protein>